<comment type="cofactor">
    <cofactor evidence="1">
        <name>heme</name>
        <dbReference type="ChEBI" id="CHEBI:30413"/>
    </cofactor>
</comment>
<evidence type="ECO:0000256" key="3">
    <source>
        <dbReference type="ARBA" id="ARBA00004141"/>
    </source>
</evidence>
<dbReference type="InterPro" id="IPR000701">
    <property type="entry name" value="SuccDH_FuR_B_TM-su"/>
</dbReference>
<reference evidence="15" key="1">
    <citation type="journal article" date="2019" name="Int. J. Syst. Evol. Microbiol.">
        <title>The Global Catalogue of Microorganisms (GCM) 10K type strain sequencing project: providing services to taxonomists for standard genome sequencing and annotation.</title>
        <authorList>
            <consortium name="The Broad Institute Genomics Platform"/>
            <consortium name="The Broad Institute Genome Sequencing Center for Infectious Disease"/>
            <person name="Wu L."/>
            <person name="Ma J."/>
        </authorList>
    </citation>
    <scope>NUCLEOTIDE SEQUENCE [LARGE SCALE GENOMIC DNA]</scope>
    <source>
        <strain evidence="15">CGMCC 1.16444</strain>
    </source>
</reference>
<dbReference type="PANTHER" id="PTHR10978:SF5">
    <property type="entry name" value="SUCCINATE DEHYDROGENASE CYTOCHROME B560 SUBUNIT, MITOCHONDRIAL"/>
    <property type="match status" value="1"/>
</dbReference>
<dbReference type="PROSITE" id="PS01000">
    <property type="entry name" value="SDH_CYT_1"/>
    <property type="match status" value="1"/>
</dbReference>
<evidence type="ECO:0000256" key="4">
    <source>
        <dbReference type="ARBA" id="ARBA00007244"/>
    </source>
</evidence>
<comment type="subcellular location">
    <subcellularLocation>
        <location evidence="3">Membrane</location>
        <topology evidence="3">Multi-pass membrane protein</topology>
    </subcellularLocation>
</comment>
<name>A0ABV9Z6P0_9HYPH</name>
<dbReference type="InterPro" id="IPR034804">
    <property type="entry name" value="SQR/QFR_C/D"/>
</dbReference>
<protein>
    <recommendedName>
        <fullName evidence="5">Succinate dehydrogenase cytochrome b556 subunit</fullName>
    </recommendedName>
</protein>
<dbReference type="CDD" id="cd03499">
    <property type="entry name" value="SQR_TypeC_SdhC"/>
    <property type="match status" value="1"/>
</dbReference>
<comment type="subunit">
    <text evidence="12">Part of an enzyme complex containing four subunits: a flavoprotein, an iron-sulfur protein, plus two membrane-anchoring proteins, SdhC and SdhD. The complex can form homotrimers.</text>
</comment>
<accession>A0ABV9Z6P0</accession>
<dbReference type="InterPro" id="IPR018495">
    <property type="entry name" value="Succ_DH_cyt_bsu_CS"/>
</dbReference>
<keyword evidence="11 13" id="KW-0472">Membrane</keyword>
<comment type="caution">
    <text evidence="14">The sequence shown here is derived from an EMBL/GenBank/DDBJ whole genome shotgun (WGS) entry which is preliminary data.</text>
</comment>
<comment type="similarity">
    <text evidence="4">Belongs to the cytochrome b560 family.</text>
</comment>
<evidence type="ECO:0000256" key="8">
    <source>
        <dbReference type="ARBA" id="ARBA00022723"/>
    </source>
</evidence>
<keyword evidence="9 13" id="KW-1133">Transmembrane helix</keyword>
<dbReference type="Gene3D" id="1.20.1300.10">
    <property type="entry name" value="Fumarate reductase/succinate dehydrogenase, transmembrane subunit"/>
    <property type="match status" value="1"/>
</dbReference>
<dbReference type="InterPro" id="IPR014314">
    <property type="entry name" value="Succ_DH_cytb556"/>
</dbReference>
<evidence type="ECO:0000256" key="11">
    <source>
        <dbReference type="ARBA" id="ARBA00023136"/>
    </source>
</evidence>
<keyword evidence="8" id="KW-0479">Metal-binding</keyword>
<feature type="transmembrane region" description="Helical" evidence="13">
    <location>
        <begin position="111"/>
        <end position="134"/>
    </location>
</feature>
<comment type="function">
    <text evidence="2">Membrane-anchoring subunit of succinate dehydrogenase (SDH).</text>
</comment>
<evidence type="ECO:0000313" key="14">
    <source>
        <dbReference type="EMBL" id="MFC5069842.1"/>
    </source>
</evidence>
<dbReference type="SUPFAM" id="SSF81343">
    <property type="entry name" value="Fumarate reductase respiratory complex transmembrane subunits"/>
    <property type="match status" value="1"/>
</dbReference>
<evidence type="ECO:0000256" key="13">
    <source>
        <dbReference type="SAM" id="Phobius"/>
    </source>
</evidence>
<dbReference type="EMBL" id="JBHSJF010000008">
    <property type="protein sequence ID" value="MFC5069842.1"/>
    <property type="molecule type" value="Genomic_DNA"/>
</dbReference>
<evidence type="ECO:0000256" key="12">
    <source>
        <dbReference type="ARBA" id="ARBA00025912"/>
    </source>
</evidence>
<feature type="transmembrane region" description="Helical" evidence="13">
    <location>
        <begin position="36"/>
        <end position="56"/>
    </location>
</feature>
<evidence type="ECO:0000256" key="5">
    <source>
        <dbReference type="ARBA" id="ARBA00020076"/>
    </source>
</evidence>
<evidence type="ECO:0000313" key="15">
    <source>
        <dbReference type="Proteomes" id="UP001595796"/>
    </source>
</evidence>
<organism evidence="14 15">
    <name type="scientific">Flaviflagellibacter deserti</name>
    <dbReference type="NCBI Taxonomy" id="2267266"/>
    <lineage>
        <taxon>Bacteria</taxon>
        <taxon>Pseudomonadati</taxon>
        <taxon>Pseudomonadota</taxon>
        <taxon>Alphaproteobacteria</taxon>
        <taxon>Hyphomicrobiales</taxon>
        <taxon>Flaviflagellibacter</taxon>
    </lineage>
</organism>
<keyword evidence="6" id="KW-0349">Heme</keyword>
<keyword evidence="7 13" id="KW-0812">Transmembrane</keyword>
<evidence type="ECO:0000256" key="6">
    <source>
        <dbReference type="ARBA" id="ARBA00022617"/>
    </source>
</evidence>
<evidence type="ECO:0000256" key="9">
    <source>
        <dbReference type="ARBA" id="ARBA00022989"/>
    </source>
</evidence>
<dbReference type="Pfam" id="PF01127">
    <property type="entry name" value="Sdh_cyt"/>
    <property type="match status" value="1"/>
</dbReference>
<keyword evidence="10" id="KW-0408">Iron</keyword>
<feature type="transmembrane region" description="Helical" evidence="13">
    <location>
        <begin position="68"/>
        <end position="90"/>
    </location>
</feature>
<proteinExistence type="inferred from homology"/>
<dbReference type="PANTHER" id="PTHR10978">
    <property type="entry name" value="SUCCINATE DEHYDROGENASE CYTOCHROME B560 SUBUNIT"/>
    <property type="match status" value="1"/>
</dbReference>
<sequence>MADARFARRLPERPLSPHLQIYRFTWTMAMSIAHRVSGAAAYFAAPLLVLWLLAAAQGPEAYATLSGIYGSWFGIIVLIGVSWAVIHHSIGGVRHMVWDATIGMDRRSRTLWAQGTLAGSVLLTALVWLAVLIWS</sequence>
<keyword evidence="15" id="KW-1185">Reference proteome</keyword>
<evidence type="ECO:0000256" key="10">
    <source>
        <dbReference type="ARBA" id="ARBA00023004"/>
    </source>
</evidence>
<evidence type="ECO:0000256" key="7">
    <source>
        <dbReference type="ARBA" id="ARBA00022692"/>
    </source>
</evidence>
<evidence type="ECO:0000256" key="1">
    <source>
        <dbReference type="ARBA" id="ARBA00001971"/>
    </source>
</evidence>
<gene>
    <name evidence="14" type="primary">sdhC</name>
    <name evidence="14" type="ORF">ACFPFW_17645</name>
</gene>
<dbReference type="Proteomes" id="UP001595796">
    <property type="component" value="Unassembled WGS sequence"/>
</dbReference>
<dbReference type="RefSeq" id="WP_114957838.1">
    <property type="nucleotide sequence ID" value="NZ_JBHSJF010000008.1"/>
</dbReference>
<dbReference type="NCBIfam" id="TIGR02970">
    <property type="entry name" value="succ_dehyd_cytB"/>
    <property type="match status" value="1"/>
</dbReference>
<dbReference type="PIRSF" id="PIRSF000178">
    <property type="entry name" value="SDH_cyt_b560"/>
    <property type="match status" value="1"/>
</dbReference>
<evidence type="ECO:0000256" key="2">
    <source>
        <dbReference type="ARBA" id="ARBA00004050"/>
    </source>
</evidence>